<dbReference type="GO" id="GO:0008270">
    <property type="term" value="F:zinc ion binding"/>
    <property type="evidence" value="ECO:0007669"/>
    <property type="project" value="UniProtKB-KW"/>
</dbReference>
<dbReference type="RefSeq" id="XP_018071326.1">
    <property type="nucleotide sequence ID" value="XM_018215187.1"/>
</dbReference>
<name>A0A194X9X6_MOLSC</name>
<evidence type="ECO:0000259" key="3">
    <source>
        <dbReference type="PROSITE" id="PS50157"/>
    </source>
</evidence>
<evidence type="ECO:0000313" key="5">
    <source>
        <dbReference type="Proteomes" id="UP000070700"/>
    </source>
</evidence>
<dbReference type="SMART" id="SM00355">
    <property type="entry name" value="ZnF_C2H2"/>
    <property type="match status" value="3"/>
</dbReference>
<dbReference type="InParanoid" id="A0A194X9X6"/>
<gene>
    <name evidence="4" type="ORF">LY89DRAFT_68601</name>
</gene>
<keyword evidence="1" id="KW-0479">Metal-binding</keyword>
<dbReference type="OrthoDB" id="5305647at2759"/>
<dbReference type="KEGG" id="psco:LY89DRAFT_68601"/>
<evidence type="ECO:0000256" key="2">
    <source>
        <dbReference type="SAM" id="MobiDB-lite"/>
    </source>
</evidence>
<dbReference type="InterPro" id="IPR013087">
    <property type="entry name" value="Znf_C2H2_type"/>
</dbReference>
<proteinExistence type="predicted"/>
<keyword evidence="1" id="KW-0863">Zinc-finger</keyword>
<dbReference type="GeneID" id="28824913"/>
<dbReference type="PROSITE" id="PS00028">
    <property type="entry name" value="ZINC_FINGER_C2H2_1"/>
    <property type="match status" value="1"/>
</dbReference>
<evidence type="ECO:0000313" key="4">
    <source>
        <dbReference type="EMBL" id="KUJ16971.1"/>
    </source>
</evidence>
<protein>
    <recommendedName>
        <fullName evidence="3">C2H2-type domain-containing protein</fullName>
    </recommendedName>
</protein>
<feature type="region of interest" description="Disordered" evidence="2">
    <location>
        <begin position="108"/>
        <end position="153"/>
    </location>
</feature>
<dbReference type="PROSITE" id="PS50157">
    <property type="entry name" value="ZINC_FINGER_C2H2_2"/>
    <property type="match status" value="1"/>
</dbReference>
<sequence>MEHNTFDPFDFLEQNPIDPVNFIDSYTTPLTFDQTTNHFENYRVSDDLLYTNDFSLWGNQMDRNLGMSLQRDCSPCEPYSSSNFMTYDDFTSDSMSLIDMERLISTSPGLQSSPAISQQQPSVSSASLSDSSPSRSDQTAISPEESPRQSLGASSSDVEWTCRHCARSFTKKYLRTKHEQVHTKPILCPLAPRCQHRTAMKRDMRRHVAVHHAGDNAVSSPVSAQSFTCDVSGCRYEHTGFKRKDHLTRHIRKVHARLVP</sequence>
<dbReference type="EMBL" id="KQ947415">
    <property type="protein sequence ID" value="KUJ16971.1"/>
    <property type="molecule type" value="Genomic_DNA"/>
</dbReference>
<dbReference type="Gene3D" id="3.30.160.60">
    <property type="entry name" value="Classic Zinc Finger"/>
    <property type="match status" value="2"/>
</dbReference>
<feature type="compositionally biased region" description="Low complexity" evidence="2">
    <location>
        <begin position="110"/>
        <end position="138"/>
    </location>
</feature>
<accession>A0A194X9X6</accession>
<feature type="domain" description="C2H2-type" evidence="3">
    <location>
        <begin position="160"/>
        <end position="183"/>
    </location>
</feature>
<keyword evidence="5" id="KW-1185">Reference proteome</keyword>
<dbReference type="AlphaFoldDB" id="A0A194X9X6"/>
<evidence type="ECO:0000256" key="1">
    <source>
        <dbReference type="PROSITE-ProRule" id="PRU00042"/>
    </source>
</evidence>
<dbReference type="Proteomes" id="UP000070700">
    <property type="component" value="Unassembled WGS sequence"/>
</dbReference>
<organism evidence="4 5">
    <name type="scientific">Mollisia scopiformis</name>
    <name type="common">Conifer needle endophyte fungus</name>
    <name type="synonym">Phialocephala scopiformis</name>
    <dbReference type="NCBI Taxonomy" id="149040"/>
    <lineage>
        <taxon>Eukaryota</taxon>
        <taxon>Fungi</taxon>
        <taxon>Dikarya</taxon>
        <taxon>Ascomycota</taxon>
        <taxon>Pezizomycotina</taxon>
        <taxon>Leotiomycetes</taxon>
        <taxon>Helotiales</taxon>
        <taxon>Mollisiaceae</taxon>
        <taxon>Mollisia</taxon>
    </lineage>
</organism>
<keyword evidence="1" id="KW-0862">Zinc</keyword>
<reference evidence="4 5" key="1">
    <citation type="submission" date="2015-10" db="EMBL/GenBank/DDBJ databases">
        <title>Full genome of DAOMC 229536 Phialocephala scopiformis, a fungal endophyte of spruce producing the potent anti-insectan compound rugulosin.</title>
        <authorList>
            <consortium name="DOE Joint Genome Institute"/>
            <person name="Walker A.K."/>
            <person name="Frasz S.L."/>
            <person name="Seifert K.A."/>
            <person name="Miller J.D."/>
            <person name="Mondo S.J."/>
            <person name="Labutti K."/>
            <person name="Lipzen A."/>
            <person name="Dockter R."/>
            <person name="Kennedy M."/>
            <person name="Grigoriev I.V."/>
            <person name="Spatafora J.W."/>
        </authorList>
    </citation>
    <scope>NUCLEOTIDE SEQUENCE [LARGE SCALE GENOMIC DNA]</scope>
    <source>
        <strain evidence="4 5">CBS 120377</strain>
    </source>
</reference>